<protein>
    <submittedName>
        <fullName evidence="2">Uncharacterized protein</fullName>
    </submittedName>
</protein>
<dbReference type="KEGG" id="egl:EGR_05249"/>
<keyword evidence="3" id="KW-1185">Reference proteome</keyword>
<dbReference type="OrthoDB" id="6132489at2759"/>
<comment type="caution">
    <text evidence="2">The sequence shown here is derived from an EMBL/GenBank/DDBJ whole genome shotgun (WGS) entry which is preliminary data.</text>
</comment>
<evidence type="ECO:0000256" key="1">
    <source>
        <dbReference type="SAM" id="SignalP"/>
    </source>
</evidence>
<feature type="signal peptide" evidence="1">
    <location>
        <begin position="1"/>
        <end position="22"/>
    </location>
</feature>
<proteinExistence type="predicted"/>
<evidence type="ECO:0000313" key="2">
    <source>
        <dbReference type="EMBL" id="EUB59923.1"/>
    </source>
</evidence>
<dbReference type="GeneID" id="36340964"/>
<dbReference type="PANTHER" id="PTHR35842:SF1">
    <property type="entry name" value="SI:CH211-67E16.11"/>
    <property type="match status" value="1"/>
</dbReference>
<feature type="chain" id="PRO_5004882759" evidence="1">
    <location>
        <begin position="23"/>
        <end position="623"/>
    </location>
</feature>
<keyword evidence="1" id="KW-0732">Signal</keyword>
<name>W6UFP6_ECHGR</name>
<dbReference type="Proteomes" id="UP000019149">
    <property type="component" value="Unassembled WGS sequence"/>
</dbReference>
<gene>
    <name evidence="2" type="ORF">EGR_05249</name>
</gene>
<dbReference type="CTD" id="36340964"/>
<dbReference type="PANTHER" id="PTHR35842">
    <property type="entry name" value="SI:CH211-67E16.11"/>
    <property type="match status" value="1"/>
</dbReference>
<dbReference type="RefSeq" id="XP_024351119.1">
    <property type="nucleotide sequence ID" value="XM_024494498.1"/>
</dbReference>
<dbReference type="AlphaFoldDB" id="W6UFP6"/>
<dbReference type="OMA" id="EFARCPQ"/>
<dbReference type="EMBL" id="APAU02000037">
    <property type="protein sequence ID" value="EUB59923.1"/>
    <property type="molecule type" value="Genomic_DNA"/>
</dbReference>
<organism evidence="2 3">
    <name type="scientific">Echinococcus granulosus</name>
    <name type="common">Hydatid tapeworm</name>
    <dbReference type="NCBI Taxonomy" id="6210"/>
    <lineage>
        <taxon>Eukaryota</taxon>
        <taxon>Metazoa</taxon>
        <taxon>Spiralia</taxon>
        <taxon>Lophotrochozoa</taxon>
        <taxon>Platyhelminthes</taxon>
        <taxon>Cestoda</taxon>
        <taxon>Eucestoda</taxon>
        <taxon>Cyclophyllidea</taxon>
        <taxon>Taeniidae</taxon>
        <taxon>Echinococcus</taxon>
        <taxon>Echinococcus granulosus group</taxon>
    </lineage>
</organism>
<accession>W6UFP6</accession>
<reference evidence="2 3" key="1">
    <citation type="journal article" date="2013" name="Nat. Genet.">
        <title>The genome of the hydatid tapeworm Echinococcus granulosus.</title>
        <authorList>
            <person name="Zheng H."/>
            <person name="Zhang W."/>
            <person name="Zhang L."/>
            <person name="Zhang Z."/>
            <person name="Li J."/>
            <person name="Lu G."/>
            <person name="Zhu Y."/>
            <person name="Wang Y."/>
            <person name="Huang Y."/>
            <person name="Liu J."/>
            <person name="Kang H."/>
            <person name="Chen J."/>
            <person name="Wang L."/>
            <person name="Chen A."/>
            <person name="Yu S."/>
            <person name="Gao Z."/>
            <person name="Jin L."/>
            <person name="Gu W."/>
            <person name="Wang Z."/>
            <person name="Zhao L."/>
            <person name="Shi B."/>
            <person name="Wen H."/>
            <person name="Lin R."/>
            <person name="Jones M.K."/>
            <person name="Brejova B."/>
            <person name="Vinar T."/>
            <person name="Zhao G."/>
            <person name="McManus D.P."/>
            <person name="Chen Z."/>
            <person name="Zhou Y."/>
            <person name="Wang S."/>
        </authorList>
    </citation>
    <scope>NUCLEOTIDE SEQUENCE [LARGE SCALE GENOMIC DNA]</scope>
</reference>
<evidence type="ECO:0000313" key="3">
    <source>
        <dbReference type="Proteomes" id="UP000019149"/>
    </source>
</evidence>
<sequence length="623" mass="70406">MTPISLTFALTLFLICTIPTFGSVIPLTSTTFHRDENKQWILAGLSLIRRLDCTHVTSISRQDCVKIRVSPASRFVAYVATLEHKGLQYLVMTHPEVEEDEGEEVKLPAQGGNLTGVLVLDPLADRAFGHPLFIFRIVAFAGSREEQLRQCLDHRGLMYRSECIHQEVKSGCPHVFLSAGQLEEDSKFPQVSGVCEYQFLPRVTTTDSTKNLLQCVPHAAPCLSAPQHRQRRRRLHRRRVLVPAYLHENLIWSSDPQWINPLTRREVGNSFPPQRPIRLTTVSSKFSQYSSKPDDGAICSPYDRCDYALLLSSRLGEKEHIDTSINRRQQKRHLIDKMRSLGFTASYLSVFPPEERPPTSYHFFDIPVRQKATPKNISIKAAFRTRMQKLCHTPRCVSTLFLYLNNFVLPNGDMLVGGDKLISPNERYSVSELLSDLSGCQASLVFALVDQNFGGILLEGLKSRPTEFTNLVLLSATRQASALRTEQMAVERPPQGYFYPHHYAYRLGHYDLYGVEDLLTYAVENLPLSQMIVGDIEEQVKFLYPHLELGSFYGSRVQAHASSLFTKPVVINQHEGGFLQGHRGGHGRVFNSAPRSSVAGCVSLSPVDWLRNYLPSTEQSQRH</sequence>